<dbReference type="OrthoDB" id="9771433at2"/>
<organism evidence="1 2">
    <name type="scientific">Cupriavidus basilensis OR16</name>
    <dbReference type="NCBI Taxonomy" id="1127483"/>
    <lineage>
        <taxon>Bacteria</taxon>
        <taxon>Pseudomonadati</taxon>
        <taxon>Pseudomonadota</taxon>
        <taxon>Betaproteobacteria</taxon>
        <taxon>Burkholderiales</taxon>
        <taxon>Burkholderiaceae</taxon>
        <taxon>Cupriavidus</taxon>
    </lineage>
</organism>
<comment type="caution">
    <text evidence="1">The sequence shown here is derived from an EMBL/GenBank/DDBJ whole genome shotgun (WGS) entry which is preliminary data.</text>
</comment>
<dbReference type="AlphaFoldDB" id="H1S8R9"/>
<dbReference type="PANTHER" id="PTHR42905:SF16">
    <property type="entry name" value="CARBOXYPHOSPHONOENOLPYRUVATE PHOSPHONOMUTASE-LIKE PROTEIN (AFU_ORTHOLOGUE AFUA_5G07230)"/>
    <property type="match status" value="1"/>
</dbReference>
<proteinExistence type="predicted"/>
<name>H1S8R9_9BURK</name>
<protein>
    <submittedName>
        <fullName evidence="1">Carboxyvinyl-carboxyphosphonate phosphorylmutase</fullName>
    </submittedName>
</protein>
<reference evidence="1 2" key="1">
    <citation type="journal article" date="2012" name="J. Bacteriol.">
        <title>De Novo Genome Project of Cupriavidus basilensis OR16.</title>
        <authorList>
            <person name="Cserhati M."/>
            <person name="Kriszt B."/>
            <person name="Szoboszlay S."/>
            <person name="Toth A."/>
            <person name="Szabo I."/>
            <person name="Tancsics A."/>
            <person name="Nagy I."/>
            <person name="Horvath B."/>
            <person name="Nagy I."/>
            <person name="Kukolya J."/>
        </authorList>
    </citation>
    <scope>NUCLEOTIDE SEQUENCE [LARGE SCALE GENOMIC DNA]</scope>
    <source>
        <strain evidence="1 2">OR16</strain>
    </source>
</reference>
<dbReference type="CDD" id="cd00377">
    <property type="entry name" value="ICL_PEPM"/>
    <property type="match status" value="1"/>
</dbReference>
<dbReference type="Gene3D" id="3.20.20.60">
    <property type="entry name" value="Phosphoenolpyruvate-binding domains"/>
    <property type="match status" value="1"/>
</dbReference>
<evidence type="ECO:0000313" key="2">
    <source>
        <dbReference type="Proteomes" id="UP000005808"/>
    </source>
</evidence>
<dbReference type="InterPro" id="IPR040442">
    <property type="entry name" value="Pyrv_kinase-like_dom_sf"/>
</dbReference>
<dbReference type="EMBL" id="AHJE01000053">
    <property type="protein sequence ID" value="EHP41111.1"/>
    <property type="molecule type" value="Genomic_DNA"/>
</dbReference>
<sequence>MQRIAPVQKTASLRTLLQRESFVVAPAVHDIFSLRLVEQAGYQSACISGAMLSYSLLGVPDIGLLTLTECVEHCRRLTRASSIPITADADAGYGNPRGVHYAVELFEEAGAAGLNIEDQVVPRRWGSAVAKEVVPLGEMLAKIDAAQRARRDGNFMIIARTDAFACETTEQVILRARAYQAAGADMLLPIAPRTEDDIARLVRALDIPVTLSAGTGLAPSPSAANVPLERLRELGVRRASLTTLLPGAAVAGMRRSLDAIGAARGGCDGGMAAAGAASLGALFDTVEQIAFEDALLH</sequence>
<evidence type="ECO:0000313" key="1">
    <source>
        <dbReference type="EMBL" id="EHP41111.1"/>
    </source>
</evidence>
<accession>H1S8R9</accession>
<dbReference type="InterPro" id="IPR039556">
    <property type="entry name" value="ICL/PEPM"/>
</dbReference>
<dbReference type="GO" id="GO:0003824">
    <property type="term" value="F:catalytic activity"/>
    <property type="evidence" value="ECO:0007669"/>
    <property type="project" value="InterPro"/>
</dbReference>
<dbReference type="RefSeq" id="WP_006159823.1">
    <property type="nucleotide sequence ID" value="NZ_AHJE01000053.1"/>
</dbReference>
<dbReference type="InterPro" id="IPR015813">
    <property type="entry name" value="Pyrv/PenolPyrv_kinase-like_dom"/>
</dbReference>
<gene>
    <name evidence="1" type="ORF">OR16_21953</name>
</gene>
<dbReference type="Pfam" id="PF13714">
    <property type="entry name" value="PEP_mutase"/>
    <property type="match status" value="1"/>
</dbReference>
<dbReference type="PANTHER" id="PTHR42905">
    <property type="entry name" value="PHOSPHOENOLPYRUVATE CARBOXYLASE"/>
    <property type="match status" value="1"/>
</dbReference>
<dbReference type="PATRIC" id="fig|1127483.3.peg.4391"/>
<dbReference type="SUPFAM" id="SSF51621">
    <property type="entry name" value="Phosphoenolpyruvate/pyruvate domain"/>
    <property type="match status" value="1"/>
</dbReference>
<dbReference type="Proteomes" id="UP000005808">
    <property type="component" value="Unassembled WGS sequence"/>
</dbReference>